<feature type="compositionally biased region" description="Pro residues" evidence="1">
    <location>
        <begin position="145"/>
        <end position="160"/>
    </location>
</feature>
<organism evidence="2 3">
    <name type="scientific">Myotis myotis</name>
    <name type="common">Greater mouse-eared bat</name>
    <name type="synonym">Vespertilio myotis</name>
    <dbReference type="NCBI Taxonomy" id="51298"/>
    <lineage>
        <taxon>Eukaryota</taxon>
        <taxon>Metazoa</taxon>
        <taxon>Chordata</taxon>
        <taxon>Craniata</taxon>
        <taxon>Vertebrata</taxon>
        <taxon>Euteleostomi</taxon>
        <taxon>Mammalia</taxon>
        <taxon>Eutheria</taxon>
        <taxon>Laurasiatheria</taxon>
        <taxon>Chiroptera</taxon>
        <taxon>Yangochiroptera</taxon>
        <taxon>Vespertilionidae</taxon>
        <taxon>Myotis</taxon>
    </lineage>
</organism>
<name>A0A7J7RLL1_MYOMY</name>
<accession>A0A7J7RLL1</accession>
<gene>
    <name evidence="2" type="ORF">mMyoMyo1_010271</name>
</gene>
<sequence length="191" mass="19123">MRTGLGAASTHAAHAVCPSVRLSVCPLGLAAAGVAGGAALASPAPRALSVASGGRDGKKMQVRRAGRSARGPASSRGGDRGRRERQGQDALAPLISRIRHPCHSPKPSPQACSRFPSRPEAAGEPGAVTPGLTSPGRALLLLCPLGPPQLPPQASPPTPSPVGKCQDLAGAGRHHGLHTDSTTDPGLSPTV</sequence>
<reference evidence="2 3" key="1">
    <citation type="journal article" date="2020" name="Nature">
        <title>Six reference-quality genomes reveal evolution of bat adaptations.</title>
        <authorList>
            <person name="Jebb D."/>
            <person name="Huang Z."/>
            <person name="Pippel M."/>
            <person name="Hughes G.M."/>
            <person name="Lavrichenko K."/>
            <person name="Devanna P."/>
            <person name="Winkler S."/>
            <person name="Jermiin L.S."/>
            <person name="Skirmuntt E.C."/>
            <person name="Katzourakis A."/>
            <person name="Burkitt-Gray L."/>
            <person name="Ray D.A."/>
            <person name="Sullivan K.A.M."/>
            <person name="Roscito J.G."/>
            <person name="Kirilenko B.M."/>
            <person name="Davalos L.M."/>
            <person name="Corthals A.P."/>
            <person name="Power M.L."/>
            <person name="Jones G."/>
            <person name="Ransome R.D."/>
            <person name="Dechmann D.K.N."/>
            <person name="Locatelli A.G."/>
            <person name="Puechmaille S.J."/>
            <person name="Fedrigo O."/>
            <person name="Jarvis E.D."/>
            <person name="Hiller M."/>
            <person name="Vernes S.C."/>
            <person name="Myers E.W."/>
            <person name="Teeling E.C."/>
        </authorList>
    </citation>
    <scope>NUCLEOTIDE SEQUENCE [LARGE SCALE GENOMIC DNA]</scope>
    <source>
        <strain evidence="2">MMyoMyo1</strain>
        <tissue evidence="2">Flight muscle</tissue>
    </source>
</reference>
<protein>
    <submittedName>
        <fullName evidence="2">Uncharacterized protein</fullName>
    </submittedName>
</protein>
<feature type="compositionally biased region" description="Low complexity" evidence="1">
    <location>
        <begin position="135"/>
        <end position="144"/>
    </location>
</feature>
<proteinExistence type="predicted"/>
<feature type="compositionally biased region" description="Polar residues" evidence="1">
    <location>
        <begin position="179"/>
        <end position="191"/>
    </location>
</feature>
<keyword evidence="3" id="KW-1185">Reference proteome</keyword>
<evidence type="ECO:0000256" key="1">
    <source>
        <dbReference type="SAM" id="MobiDB-lite"/>
    </source>
</evidence>
<dbReference type="Proteomes" id="UP000527355">
    <property type="component" value="Unassembled WGS sequence"/>
</dbReference>
<dbReference type="EMBL" id="JABWUV010000025">
    <property type="protein sequence ID" value="KAF6277090.1"/>
    <property type="molecule type" value="Genomic_DNA"/>
</dbReference>
<evidence type="ECO:0000313" key="3">
    <source>
        <dbReference type="Proteomes" id="UP000527355"/>
    </source>
</evidence>
<feature type="compositionally biased region" description="Basic and acidic residues" evidence="1">
    <location>
        <begin position="77"/>
        <end position="87"/>
    </location>
</feature>
<evidence type="ECO:0000313" key="2">
    <source>
        <dbReference type="EMBL" id="KAF6277090.1"/>
    </source>
</evidence>
<comment type="caution">
    <text evidence="2">The sequence shown here is derived from an EMBL/GenBank/DDBJ whole genome shotgun (WGS) entry which is preliminary data.</text>
</comment>
<dbReference type="AlphaFoldDB" id="A0A7J7RLL1"/>
<feature type="region of interest" description="Disordered" evidence="1">
    <location>
        <begin position="48"/>
        <end position="191"/>
    </location>
</feature>